<keyword evidence="7" id="KW-1185">Reference proteome</keyword>
<evidence type="ECO:0000313" key="7">
    <source>
        <dbReference type="Proteomes" id="UP000317893"/>
    </source>
</evidence>
<accession>A0A542E429</accession>
<keyword evidence="2" id="KW-0645">Protease</keyword>
<dbReference type="PROSITE" id="PS51935">
    <property type="entry name" value="NLPC_P60"/>
    <property type="match status" value="1"/>
</dbReference>
<evidence type="ECO:0000313" key="6">
    <source>
        <dbReference type="EMBL" id="TQJ10091.1"/>
    </source>
</evidence>
<dbReference type="OrthoDB" id="9815778at2"/>
<dbReference type="EMBL" id="VFMN01000001">
    <property type="protein sequence ID" value="TQJ10091.1"/>
    <property type="molecule type" value="Genomic_DNA"/>
</dbReference>
<organism evidence="6 7">
    <name type="scientific">Lapillicoccus jejuensis</name>
    <dbReference type="NCBI Taxonomy" id="402171"/>
    <lineage>
        <taxon>Bacteria</taxon>
        <taxon>Bacillati</taxon>
        <taxon>Actinomycetota</taxon>
        <taxon>Actinomycetes</taxon>
        <taxon>Micrococcales</taxon>
        <taxon>Intrasporangiaceae</taxon>
        <taxon>Lapillicoccus</taxon>
    </lineage>
</organism>
<dbReference type="PANTHER" id="PTHR47053:SF3">
    <property type="entry name" value="GAMMA-D-GLUTAMYL-L-LYSINE DIPEPTIDYL-PEPTIDASE"/>
    <property type="match status" value="1"/>
</dbReference>
<proteinExistence type="inferred from homology"/>
<dbReference type="GO" id="GO:0006508">
    <property type="term" value="P:proteolysis"/>
    <property type="evidence" value="ECO:0007669"/>
    <property type="project" value="UniProtKB-KW"/>
</dbReference>
<dbReference type="RefSeq" id="WP_141849361.1">
    <property type="nucleotide sequence ID" value="NZ_BAAAPR010000001.1"/>
</dbReference>
<dbReference type="InterPro" id="IPR038765">
    <property type="entry name" value="Papain-like_cys_pep_sf"/>
</dbReference>
<sequence>MTSSRLAHVTVPVANVWTRADSPRAVDAAATAASPDVTGWLALLDERPTDGHDGDGRLGLHGRLDTQLALGEPVLVDDEDPDLPGWVHVVAPWQPSSLDPRGYPGWVRAAHLSEPGDPGEAGVPPLPDVDPQVARLAAEAEHPLLGVSRRHLGLPYLWAGATPYGLDCSGLVHHGFRALGLVVPRDADDQQDAAEPVDLDEVRPGDLYFFTKPGATRAYHVGVVVRPGAMVHAPETGQGLVEEALTPPRQETLSGAGRFVLPL</sequence>
<comment type="caution">
    <text evidence="6">The sequence shown here is derived from an EMBL/GenBank/DDBJ whole genome shotgun (WGS) entry which is preliminary data.</text>
</comment>
<dbReference type="InterPro" id="IPR000064">
    <property type="entry name" value="NLP_P60_dom"/>
</dbReference>
<dbReference type="AlphaFoldDB" id="A0A542E429"/>
<keyword evidence="4" id="KW-0788">Thiol protease</keyword>
<protein>
    <submittedName>
        <fullName evidence="6">Cell wall-associated NlpC family hydrolase</fullName>
    </submittedName>
</protein>
<dbReference type="Pfam" id="PF00877">
    <property type="entry name" value="NLPC_P60"/>
    <property type="match status" value="1"/>
</dbReference>
<dbReference type="GO" id="GO:0008234">
    <property type="term" value="F:cysteine-type peptidase activity"/>
    <property type="evidence" value="ECO:0007669"/>
    <property type="project" value="UniProtKB-KW"/>
</dbReference>
<evidence type="ECO:0000256" key="3">
    <source>
        <dbReference type="ARBA" id="ARBA00022801"/>
    </source>
</evidence>
<dbReference type="SUPFAM" id="SSF54001">
    <property type="entry name" value="Cysteine proteinases"/>
    <property type="match status" value="1"/>
</dbReference>
<dbReference type="PANTHER" id="PTHR47053">
    <property type="entry name" value="MUREIN DD-ENDOPEPTIDASE MEPH-RELATED"/>
    <property type="match status" value="1"/>
</dbReference>
<evidence type="ECO:0000256" key="1">
    <source>
        <dbReference type="ARBA" id="ARBA00007074"/>
    </source>
</evidence>
<comment type="similarity">
    <text evidence="1">Belongs to the peptidase C40 family.</text>
</comment>
<feature type="domain" description="NlpC/P60" evidence="5">
    <location>
        <begin position="138"/>
        <end position="260"/>
    </location>
</feature>
<evidence type="ECO:0000256" key="2">
    <source>
        <dbReference type="ARBA" id="ARBA00022670"/>
    </source>
</evidence>
<dbReference type="Proteomes" id="UP000317893">
    <property type="component" value="Unassembled WGS sequence"/>
</dbReference>
<evidence type="ECO:0000256" key="4">
    <source>
        <dbReference type="ARBA" id="ARBA00022807"/>
    </source>
</evidence>
<keyword evidence="3 6" id="KW-0378">Hydrolase</keyword>
<dbReference type="Gene3D" id="3.90.1720.10">
    <property type="entry name" value="endopeptidase domain like (from Nostoc punctiforme)"/>
    <property type="match status" value="1"/>
</dbReference>
<name>A0A542E429_9MICO</name>
<dbReference type="InterPro" id="IPR051202">
    <property type="entry name" value="Peptidase_C40"/>
</dbReference>
<evidence type="ECO:0000259" key="5">
    <source>
        <dbReference type="PROSITE" id="PS51935"/>
    </source>
</evidence>
<gene>
    <name evidence="6" type="ORF">FB458_3210</name>
</gene>
<reference evidence="6 7" key="1">
    <citation type="submission" date="2019-06" db="EMBL/GenBank/DDBJ databases">
        <title>Sequencing the genomes of 1000 actinobacteria strains.</title>
        <authorList>
            <person name="Klenk H.-P."/>
        </authorList>
    </citation>
    <scope>NUCLEOTIDE SEQUENCE [LARGE SCALE GENOMIC DNA]</scope>
    <source>
        <strain evidence="6 7">DSM 18607</strain>
    </source>
</reference>